<dbReference type="InterPro" id="IPR057670">
    <property type="entry name" value="SH3_retrovirus"/>
</dbReference>
<evidence type="ECO:0000313" key="3">
    <source>
        <dbReference type="Proteomes" id="UP000076502"/>
    </source>
</evidence>
<accession>A0A154P925</accession>
<dbReference type="PANTHER" id="PTHR42648">
    <property type="entry name" value="TRANSPOSASE, PUTATIVE-RELATED"/>
    <property type="match status" value="1"/>
</dbReference>
<dbReference type="Pfam" id="PF25597">
    <property type="entry name" value="SH3_retrovirus"/>
    <property type="match status" value="1"/>
</dbReference>
<dbReference type="STRING" id="178035.A0A154P925"/>
<organism evidence="2 3">
    <name type="scientific">Dufourea novaeangliae</name>
    <name type="common">Sweat bee</name>
    <dbReference type="NCBI Taxonomy" id="178035"/>
    <lineage>
        <taxon>Eukaryota</taxon>
        <taxon>Metazoa</taxon>
        <taxon>Ecdysozoa</taxon>
        <taxon>Arthropoda</taxon>
        <taxon>Hexapoda</taxon>
        <taxon>Insecta</taxon>
        <taxon>Pterygota</taxon>
        <taxon>Neoptera</taxon>
        <taxon>Endopterygota</taxon>
        <taxon>Hymenoptera</taxon>
        <taxon>Apocrita</taxon>
        <taxon>Aculeata</taxon>
        <taxon>Apoidea</taxon>
        <taxon>Anthophila</taxon>
        <taxon>Halictidae</taxon>
        <taxon>Rophitinae</taxon>
        <taxon>Dufourea</taxon>
    </lineage>
</organism>
<dbReference type="PANTHER" id="PTHR42648:SF19">
    <property type="entry name" value="RNA-DIRECTED DNA POLYMERASE"/>
    <property type="match status" value="1"/>
</dbReference>
<gene>
    <name evidence="2" type="ORF">WN55_09871</name>
</gene>
<dbReference type="EMBL" id="KQ434833">
    <property type="protein sequence ID" value="KZC07884.1"/>
    <property type="molecule type" value="Genomic_DNA"/>
</dbReference>
<evidence type="ECO:0000259" key="1">
    <source>
        <dbReference type="Pfam" id="PF25597"/>
    </source>
</evidence>
<keyword evidence="3" id="KW-1185">Reference proteome</keyword>
<feature type="domain" description="Retroviral polymerase SH3-like" evidence="1">
    <location>
        <begin position="53"/>
        <end position="87"/>
    </location>
</feature>
<evidence type="ECO:0000313" key="2">
    <source>
        <dbReference type="EMBL" id="KZC07884.1"/>
    </source>
</evidence>
<proteinExistence type="predicted"/>
<sequence>MADSQLSMNFWAEAMYSSAHIKNRIKSSAYGKTLYELWYRRRPNIKYMKRFGCIAYILNKERLRNKFEPKTLKGIFLGYADNNTYRV</sequence>
<name>A0A154P925_DUFNO</name>
<dbReference type="Proteomes" id="UP000076502">
    <property type="component" value="Unassembled WGS sequence"/>
</dbReference>
<reference evidence="2 3" key="1">
    <citation type="submission" date="2015-07" db="EMBL/GenBank/DDBJ databases">
        <title>The genome of Dufourea novaeangliae.</title>
        <authorList>
            <person name="Pan H."/>
            <person name="Kapheim K."/>
        </authorList>
    </citation>
    <scope>NUCLEOTIDE SEQUENCE [LARGE SCALE GENOMIC DNA]</scope>
    <source>
        <strain evidence="2">0120121106</strain>
        <tissue evidence="2">Whole body</tissue>
    </source>
</reference>
<dbReference type="AlphaFoldDB" id="A0A154P925"/>
<dbReference type="InterPro" id="IPR039537">
    <property type="entry name" value="Retrotran_Ty1/copia-like"/>
</dbReference>
<protein>
    <submittedName>
        <fullName evidence="2">Copia protein</fullName>
    </submittedName>
</protein>